<protein>
    <submittedName>
        <fullName evidence="1">Uncharacterized protein</fullName>
    </submittedName>
</protein>
<dbReference type="AlphaFoldDB" id="A0A0E9T590"/>
<sequence length="29" mass="3173">MAAEDCSRGPHMKYFADVICVQTGISVWG</sequence>
<proteinExistence type="predicted"/>
<accession>A0A0E9T590</accession>
<evidence type="ECO:0000313" key="1">
    <source>
        <dbReference type="EMBL" id="JAH48617.1"/>
    </source>
</evidence>
<reference evidence="1" key="1">
    <citation type="submission" date="2014-11" db="EMBL/GenBank/DDBJ databases">
        <authorList>
            <person name="Amaro Gonzalez C."/>
        </authorList>
    </citation>
    <scope>NUCLEOTIDE SEQUENCE</scope>
</reference>
<dbReference type="EMBL" id="GBXM01059960">
    <property type="protein sequence ID" value="JAH48617.1"/>
    <property type="molecule type" value="Transcribed_RNA"/>
</dbReference>
<name>A0A0E9T590_ANGAN</name>
<reference evidence="1" key="2">
    <citation type="journal article" date="2015" name="Fish Shellfish Immunol.">
        <title>Early steps in the European eel (Anguilla anguilla)-Vibrio vulnificus interaction in the gills: Role of the RtxA13 toxin.</title>
        <authorList>
            <person name="Callol A."/>
            <person name="Pajuelo D."/>
            <person name="Ebbesson L."/>
            <person name="Teles M."/>
            <person name="MacKenzie S."/>
            <person name="Amaro C."/>
        </authorList>
    </citation>
    <scope>NUCLEOTIDE SEQUENCE</scope>
</reference>
<organism evidence="1">
    <name type="scientific">Anguilla anguilla</name>
    <name type="common">European freshwater eel</name>
    <name type="synonym">Muraena anguilla</name>
    <dbReference type="NCBI Taxonomy" id="7936"/>
    <lineage>
        <taxon>Eukaryota</taxon>
        <taxon>Metazoa</taxon>
        <taxon>Chordata</taxon>
        <taxon>Craniata</taxon>
        <taxon>Vertebrata</taxon>
        <taxon>Euteleostomi</taxon>
        <taxon>Actinopterygii</taxon>
        <taxon>Neopterygii</taxon>
        <taxon>Teleostei</taxon>
        <taxon>Anguilliformes</taxon>
        <taxon>Anguillidae</taxon>
        <taxon>Anguilla</taxon>
    </lineage>
</organism>